<dbReference type="InterPro" id="IPR026838">
    <property type="entry name" value="YheC/D"/>
</dbReference>
<comment type="caution">
    <text evidence="1">The sequence shown here is derived from an EMBL/GenBank/DDBJ whole genome shotgun (WGS) entry which is preliminary data.</text>
</comment>
<name>A0A5R9GEP9_9BACL</name>
<dbReference type="OrthoDB" id="7869153at2"/>
<evidence type="ECO:0008006" key="3">
    <source>
        <dbReference type="Google" id="ProtNLM"/>
    </source>
</evidence>
<sequence>MLRKRYWHVKNKWKRHLILAGHPVLNRHLPPTRLLRRDTLRKFLKKYGVVYVKPVFGSFGNRILRIAKRDDAYFLHYENKTKRYKSRRKVLKRVFRHTRSQLFHVQRGISLVKLGGHPVDFRVLLLRPKSKWRMMGIMGKAATGNRVVTNYHHGGRAVRFGEALRRAGWSNDDIRRAKADIERLCLIAAGRFSRRYKHCRRLGIDIGLDEEKRIWFIELNTNPFYELFRHHENRNLYGKIDRLMKRIESVQSNRW</sequence>
<gene>
    <name evidence="1" type="ORF">FE782_08110</name>
</gene>
<reference evidence="1 2" key="1">
    <citation type="submission" date="2019-05" db="EMBL/GenBank/DDBJ databases">
        <authorList>
            <person name="Narsing Rao M.P."/>
            <person name="Li W.J."/>
        </authorList>
    </citation>
    <scope>NUCLEOTIDE SEQUENCE [LARGE SCALE GENOMIC DNA]</scope>
    <source>
        <strain evidence="1 2">SYSU_K30003</strain>
    </source>
</reference>
<dbReference type="RefSeq" id="WP_138193581.1">
    <property type="nucleotide sequence ID" value="NZ_VCIW01000004.1"/>
</dbReference>
<dbReference type="SUPFAM" id="SSF56059">
    <property type="entry name" value="Glutathione synthetase ATP-binding domain-like"/>
    <property type="match status" value="1"/>
</dbReference>
<evidence type="ECO:0000313" key="1">
    <source>
        <dbReference type="EMBL" id="TLS52590.1"/>
    </source>
</evidence>
<keyword evidence="2" id="KW-1185">Reference proteome</keyword>
<proteinExistence type="predicted"/>
<dbReference type="AlphaFoldDB" id="A0A5R9GEP9"/>
<dbReference type="EMBL" id="VCIW01000004">
    <property type="protein sequence ID" value="TLS52590.1"/>
    <property type="molecule type" value="Genomic_DNA"/>
</dbReference>
<protein>
    <recommendedName>
        <fullName evidence="3">YheC/YheD family protein</fullName>
    </recommendedName>
</protein>
<organism evidence="1 2">
    <name type="scientific">Paenibacillus antri</name>
    <dbReference type="NCBI Taxonomy" id="2582848"/>
    <lineage>
        <taxon>Bacteria</taxon>
        <taxon>Bacillati</taxon>
        <taxon>Bacillota</taxon>
        <taxon>Bacilli</taxon>
        <taxon>Bacillales</taxon>
        <taxon>Paenibacillaceae</taxon>
        <taxon>Paenibacillus</taxon>
    </lineage>
</organism>
<dbReference type="Proteomes" id="UP000309676">
    <property type="component" value="Unassembled WGS sequence"/>
</dbReference>
<evidence type="ECO:0000313" key="2">
    <source>
        <dbReference type="Proteomes" id="UP000309676"/>
    </source>
</evidence>
<dbReference type="Gene3D" id="3.30.470.20">
    <property type="entry name" value="ATP-grasp fold, B domain"/>
    <property type="match status" value="1"/>
</dbReference>
<dbReference type="Pfam" id="PF14398">
    <property type="entry name" value="ATPgrasp_YheCD"/>
    <property type="match status" value="1"/>
</dbReference>
<accession>A0A5R9GEP9</accession>